<evidence type="ECO:0000313" key="8">
    <source>
        <dbReference type="EMBL" id="CRF34405.1"/>
    </source>
</evidence>
<evidence type="ECO:0000256" key="6">
    <source>
        <dbReference type="PIRNR" id="PIRNR003101"/>
    </source>
</evidence>
<dbReference type="NCBIfam" id="TIGR01174">
    <property type="entry name" value="ftsA"/>
    <property type="match status" value="1"/>
</dbReference>
<dbReference type="PIRSF" id="PIRSF003101">
    <property type="entry name" value="FtsA"/>
    <property type="match status" value="1"/>
</dbReference>
<dbReference type="Pfam" id="PF14450">
    <property type="entry name" value="FtsA"/>
    <property type="match status" value="1"/>
</dbReference>
<evidence type="ECO:0000313" key="9">
    <source>
        <dbReference type="Proteomes" id="UP000043763"/>
    </source>
</evidence>
<dbReference type="EMBL" id="CVLB01000002">
    <property type="protein sequence ID" value="CRF34405.1"/>
    <property type="molecule type" value="Genomic_DNA"/>
</dbReference>
<dbReference type="Pfam" id="PF02491">
    <property type="entry name" value="SHS2_FTSA"/>
    <property type="match status" value="1"/>
</dbReference>
<organism evidence="8 9">
    <name type="scientific">Brachyspira suanatina</name>
    <dbReference type="NCBI Taxonomy" id="381802"/>
    <lineage>
        <taxon>Bacteria</taxon>
        <taxon>Pseudomonadati</taxon>
        <taxon>Spirochaetota</taxon>
        <taxon>Spirochaetia</taxon>
        <taxon>Brachyspirales</taxon>
        <taxon>Brachyspiraceae</taxon>
        <taxon>Brachyspira</taxon>
    </lineage>
</organism>
<dbReference type="InterPro" id="IPR050696">
    <property type="entry name" value="FtsA/MreB"/>
</dbReference>
<proteinExistence type="inferred from homology"/>
<evidence type="ECO:0000259" key="7">
    <source>
        <dbReference type="SMART" id="SM00842"/>
    </source>
</evidence>
<dbReference type="AlphaFoldDB" id="A0A0G4K8X9"/>
<comment type="similarity">
    <text evidence="5 6">Belongs to the FtsA/MreB family.</text>
</comment>
<feature type="domain" description="SHS2" evidence="7">
    <location>
        <begin position="6"/>
        <end position="193"/>
    </location>
</feature>
<comment type="function">
    <text evidence="5 6">Cell division protein that is involved in the assembly of the Z ring. May serve as a membrane anchor for the Z ring.</text>
</comment>
<evidence type="ECO:0000256" key="3">
    <source>
        <dbReference type="ARBA" id="ARBA00023136"/>
    </source>
</evidence>
<keyword evidence="1 5" id="KW-1003">Cell membrane</keyword>
<dbReference type="SMART" id="SM00842">
    <property type="entry name" value="FtsA"/>
    <property type="match status" value="1"/>
</dbReference>
<dbReference type="PANTHER" id="PTHR32432:SF4">
    <property type="entry name" value="CELL DIVISION PROTEIN FTSA"/>
    <property type="match status" value="1"/>
</dbReference>
<dbReference type="InterPro" id="IPR003494">
    <property type="entry name" value="SHS2_FtsA"/>
</dbReference>
<evidence type="ECO:0000256" key="2">
    <source>
        <dbReference type="ARBA" id="ARBA00022618"/>
    </source>
</evidence>
<dbReference type="CDD" id="cd24048">
    <property type="entry name" value="ASKHA_NBD_FtsA"/>
    <property type="match status" value="1"/>
</dbReference>
<name>A0A0G4K8X9_9SPIR</name>
<protein>
    <recommendedName>
        <fullName evidence="5 6">Cell division protein FtsA</fullName>
    </recommendedName>
</protein>
<sequence length="415" mass="44971">MKEPILAGLDVGSASIKTVIARVNNDKLDVIGIGESESEGIKKGVIINIDAAANAIEKSINEAEHMAGLQAPDIIATIGGDHIKGLNSKGVIGVNTKDKEVTPAEIERVLESAKNILIPADREIIEAIEQEYSLDGQDEIKNPVGMSGTRLETKVHIITGLKHVSEHLRKTLNKMRFSGKDFIVNIRGSSEACLTDDEKELGVVVFDIGHSTTSLMVYLEGSVWHTAVIPVGSQHITNDIAEGLRITIPSAEKLKRDHGFAFIDMVGEKEIIEVPTASGQMRTIPKRVLTEIIQPRVEEIFSLCGKELNRMKYIDSLSAGMVFTGGGALLPGLVELAKAYQTAVKGAAPISARIGVPDKIEGIKDIANNPAYSAVIGILMMSLDEATQVNIPHKKTSEKGRFKFNFKNPFSEFFK</sequence>
<dbReference type="OrthoDB" id="9768127at2"/>
<dbReference type="Gene3D" id="3.30.1490.110">
    <property type="match status" value="1"/>
</dbReference>
<keyword evidence="9" id="KW-1185">Reference proteome</keyword>
<keyword evidence="2 5" id="KW-0132">Cell division</keyword>
<evidence type="ECO:0000256" key="1">
    <source>
        <dbReference type="ARBA" id="ARBA00022475"/>
    </source>
</evidence>
<comment type="subunit">
    <text evidence="5">Self-interacts. Interacts with FtsZ.</text>
</comment>
<accession>A0A0G4K8X9</accession>
<dbReference type="Gene3D" id="3.30.420.40">
    <property type="match status" value="2"/>
</dbReference>
<reference evidence="9" key="1">
    <citation type="submission" date="2015-04" db="EMBL/GenBank/DDBJ databases">
        <authorList>
            <person name="Mushtaq Mamoona"/>
        </authorList>
    </citation>
    <scope>NUCLEOTIDE SEQUENCE [LARGE SCALE GENOMIC DNA]</scope>
    <source>
        <strain evidence="9">AN4859/03</strain>
    </source>
</reference>
<comment type="subcellular location">
    <subcellularLocation>
        <location evidence="5">Cell membrane</location>
        <topology evidence="5">Peripheral membrane protein</topology>
        <orientation evidence="5">Cytoplasmic side</orientation>
    </subcellularLocation>
    <text evidence="5">Localizes to the Z ring in an FtsZ-dependent manner. Targeted to the membrane through a conserved C-terminal amphipathic helix.</text>
</comment>
<keyword evidence="3 5" id="KW-0472">Membrane</keyword>
<dbReference type="GO" id="GO:0032153">
    <property type="term" value="C:cell division site"/>
    <property type="evidence" value="ECO:0007669"/>
    <property type="project" value="UniProtKB-UniRule"/>
</dbReference>
<keyword evidence="4 5" id="KW-0131">Cell cycle</keyword>
<evidence type="ECO:0000256" key="4">
    <source>
        <dbReference type="ARBA" id="ARBA00023306"/>
    </source>
</evidence>
<dbReference type="GO" id="GO:0009898">
    <property type="term" value="C:cytoplasmic side of plasma membrane"/>
    <property type="evidence" value="ECO:0007669"/>
    <property type="project" value="UniProtKB-UniRule"/>
</dbReference>
<dbReference type="InterPro" id="IPR043129">
    <property type="entry name" value="ATPase_NBD"/>
</dbReference>
<dbReference type="SUPFAM" id="SSF53067">
    <property type="entry name" value="Actin-like ATPase domain"/>
    <property type="match status" value="2"/>
</dbReference>
<dbReference type="Proteomes" id="UP000043763">
    <property type="component" value="Unassembled WGS sequence"/>
</dbReference>
<dbReference type="RefSeq" id="WP_048595205.1">
    <property type="nucleotide sequence ID" value="NZ_CVLB01000002.1"/>
</dbReference>
<dbReference type="GO" id="GO:0043093">
    <property type="term" value="P:FtsZ-dependent cytokinesis"/>
    <property type="evidence" value="ECO:0007669"/>
    <property type="project" value="UniProtKB-UniRule"/>
</dbReference>
<evidence type="ECO:0000256" key="5">
    <source>
        <dbReference type="HAMAP-Rule" id="MF_02033"/>
    </source>
</evidence>
<dbReference type="PANTHER" id="PTHR32432">
    <property type="entry name" value="CELL DIVISION PROTEIN FTSA-RELATED"/>
    <property type="match status" value="1"/>
</dbReference>
<dbReference type="HAMAP" id="MF_02033">
    <property type="entry name" value="FtsA"/>
    <property type="match status" value="1"/>
</dbReference>
<gene>
    <name evidence="5" type="primary">ftsA</name>
    <name evidence="8" type="ORF">BRSU_1998</name>
</gene>
<dbReference type="InterPro" id="IPR020823">
    <property type="entry name" value="Cell_div_FtsA"/>
</dbReference>